<accession>A0A813IU48</accession>
<gene>
    <name evidence="1" type="ORF">PGLA1383_LOCUS44228</name>
    <name evidence="2" type="ORF">PGLA2088_LOCUS14510</name>
</gene>
<organism evidence="2 3">
    <name type="scientific">Polarella glacialis</name>
    <name type="common">Dinoflagellate</name>
    <dbReference type="NCBI Taxonomy" id="89957"/>
    <lineage>
        <taxon>Eukaryota</taxon>
        <taxon>Sar</taxon>
        <taxon>Alveolata</taxon>
        <taxon>Dinophyceae</taxon>
        <taxon>Suessiales</taxon>
        <taxon>Suessiaceae</taxon>
        <taxon>Polarella</taxon>
    </lineage>
</organism>
<reference evidence="2" key="1">
    <citation type="submission" date="2021-02" db="EMBL/GenBank/DDBJ databases">
        <authorList>
            <person name="Dougan E. K."/>
            <person name="Rhodes N."/>
            <person name="Thang M."/>
            <person name="Chan C."/>
        </authorList>
    </citation>
    <scope>NUCLEOTIDE SEQUENCE</scope>
</reference>
<dbReference type="Proteomes" id="UP000654075">
    <property type="component" value="Unassembled WGS sequence"/>
</dbReference>
<proteinExistence type="predicted"/>
<sequence>MWSADSGHQVPTVWTLGAREQNLHTFESNAMWIDRIRSERRRLGLDKPEDHGRTTFDVLASRRKAEVQPRARTHWLPPAQGPLLKPRPRLGATSFEYGHFHVSHPDLERSAASLTGPGFLTRKTSAPVLSSSEDSTATGLKYATAERRLQLLEGKFG</sequence>
<protein>
    <submittedName>
        <fullName evidence="2">Uncharacterized protein</fullName>
    </submittedName>
</protein>
<dbReference type="EMBL" id="CAJNNV010029194">
    <property type="protein sequence ID" value="CAE8627477.1"/>
    <property type="molecule type" value="Genomic_DNA"/>
</dbReference>
<evidence type="ECO:0000313" key="2">
    <source>
        <dbReference type="EMBL" id="CAE8661448.1"/>
    </source>
</evidence>
<keyword evidence="4" id="KW-1185">Reference proteome</keyword>
<comment type="caution">
    <text evidence="2">The sequence shown here is derived from an EMBL/GenBank/DDBJ whole genome shotgun (WGS) entry which is preliminary data.</text>
</comment>
<evidence type="ECO:0000313" key="4">
    <source>
        <dbReference type="Proteomes" id="UP000654075"/>
    </source>
</evidence>
<dbReference type="Proteomes" id="UP000626109">
    <property type="component" value="Unassembled WGS sequence"/>
</dbReference>
<dbReference type="AlphaFoldDB" id="A0A813IU48"/>
<name>A0A813IU48_POLGL</name>
<evidence type="ECO:0000313" key="3">
    <source>
        <dbReference type="Proteomes" id="UP000626109"/>
    </source>
</evidence>
<evidence type="ECO:0000313" key="1">
    <source>
        <dbReference type="EMBL" id="CAE8627477.1"/>
    </source>
</evidence>
<dbReference type="EMBL" id="CAJNNW010017713">
    <property type="protein sequence ID" value="CAE8661448.1"/>
    <property type="molecule type" value="Genomic_DNA"/>
</dbReference>
<dbReference type="OrthoDB" id="10417387at2759"/>